<evidence type="ECO:0000256" key="1">
    <source>
        <dbReference type="SAM" id="MobiDB-lite"/>
    </source>
</evidence>
<reference evidence="3" key="1">
    <citation type="submission" date="2019-09" db="EMBL/GenBank/DDBJ databases">
        <authorList>
            <person name="Li J."/>
        </authorList>
    </citation>
    <scope>NUCLEOTIDE SEQUENCE [LARGE SCALE GENOMIC DNA]</scope>
    <source>
        <strain evidence="3">JCM 14732</strain>
    </source>
</reference>
<organism evidence="3 4">
    <name type="scientific">Aeromicrobium ginsengisoli</name>
    <dbReference type="NCBI Taxonomy" id="363867"/>
    <lineage>
        <taxon>Bacteria</taxon>
        <taxon>Bacillati</taxon>
        <taxon>Actinomycetota</taxon>
        <taxon>Actinomycetes</taxon>
        <taxon>Propionibacteriales</taxon>
        <taxon>Nocardioidaceae</taxon>
        <taxon>Aeromicrobium</taxon>
    </lineage>
</organism>
<name>A0A5M4FAZ3_9ACTN</name>
<keyword evidence="4" id="KW-1185">Reference proteome</keyword>
<feature type="transmembrane region" description="Helical" evidence="2">
    <location>
        <begin position="313"/>
        <end position="332"/>
    </location>
</feature>
<evidence type="ECO:0000256" key="2">
    <source>
        <dbReference type="SAM" id="Phobius"/>
    </source>
</evidence>
<dbReference type="SUPFAM" id="SSF50969">
    <property type="entry name" value="YVTN repeat-like/Quinoprotein amine dehydrogenase"/>
    <property type="match status" value="1"/>
</dbReference>
<gene>
    <name evidence="3" type="ORF">ESP70_019550</name>
</gene>
<keyword evidence="2" id="KW-1133">Transmembrane helix</keyword>
<sequence>MNPRHRRLLIPGLLIALLVVVLVSSLARRADGAEAGPDIVSRMTDARITESSGLAISVKHDDLAYTINDSGNAPIVFAVKISTGAVVGTTTITENTPIDTEAIAIDGDGVLWVADTGDNQERRTDIALYALPEPGPGDHSVAATRYPLTYPDGPADVETLLINPRTGAKGVVTKGLFAGELLALPSKLVADRPNMAKDTGHEMPAVVTDGVMSANGRYALLRTYSNVHLYDARTWKSIRSAETPPQPQGESIAIEPSQKSFLIGSEGADSALIRIPLTLPKTPDDKPTTTPTPTKAATEKPADDAGNGFAGSVWLWAIGGVALLAAIASATTNRT</sequence>
<dbReference type="InterPro" id="IPR011044">
    <property type="entry name" value="Quino_amine_DH_bsu"/>
</dbReference>
<dbReference type="Proteomes" id="UP000380867">
    <property type="component" value="Unassembled WGS sequence"/>
</dbReference>
<keyword evidence="2" id="KW-0812">Transmembrane</keyword>
<proteinExistence type="predicted"/>
<protein>
    <submittedName>
        <fullName evidence="3">Esterase-like activity of phytase family protein</fullName>
    </submittedName>
</protein>
<feature type="region of interest" description="Disordered" evidence="1">
    <location>
        <begin position="278"/>
        <end position="303"/>
    </location>
</feature>
<dbReference type="RefSeq" id="WP_149690997.1">
    <property type="nucleotide sequence ID" value="NZ_SDPQ02000004.1"/>
</dbReference>
<accession>A0A5M4FAZ3</accession>
<comment type="caution">
    <text evidence="3">The sequence shown here is derived from an EMBL/GenBank/DDBJ whole genome shotgun (WGS) entry which is preliminary data.</text>
</comment>
<evidence type="ECO:0000313" key="3">
    <source>
        <dbReference type="EMBL" id="KAA1394391.1"/>
    </source>
</evidence>
<dbReference type="AlphaFoldDB" id="A0A5M4FAZ3"/>
<evidence type="ECO:0000313" key="4">
    <source>
        <dbReference type="Proteomes" id="UP000380867"/>
    </source>
</evidence>
<keyword evidence="2" id="KW-0472">Membrane</keyword>
<dbReference type="OrthoDB" id="9801244at2"/>
<dbReference type="EMBL" id="SDPQ02000004">
    <property type="protein sequence ID" value="KAA1394391.1"/>
    <property type="molecule type" value="Genomic_DNA"/>
</dbReference>